<name>A0ABQ3J2D2_9GAMM</name>
<dbReference type="EMBL" id="BNAH01000018">
    <property type="protein sequence ID" value="GHF01918.1"/>
    <property type="molecule type" value="Genomic_DNA"/>
</dbReference>
<comment type="caution">
    <text evidence="1">The sequence shown here is derived from an EMBL/GenBank/DDBJ whole genome shotgun (WGS) entry which is preliminary data.</text>
</comment>
<evidence type="ECO:0000313" key="1">
    <source>
        <dbReference type="EMBL" id="GHF01918.1"/>
    </source>
</evidence>
<dbReference type="Proteomes" id="UP000626370">
    <property type="component" value="Unassembled WGS sequence"/>
</dbReference>
<organism evidence="1 2">
    <name type="scientific">Thalassotalea profundi</name>
    <dbReference type="NCBI Taxonomy" id="2036687"/>
    <lineage>
        <taxon>Bacteria</taxon>
        <taxon>Pseudomonadati</taxon>
        <taxon>Pseudomonadota</taxon>
        <taxon>Gammaproteobacteria</taxon>
        <taxon>Alteromonadales</taxon>
        <taxon>Colwelliaceae</taxon>
        <taxon>Thalassotalea</taxon>
    </lineage>
</organism>
<proteinExistence type="predicted"/>
<accession>A0ABQ3J2D2</accession>
<keyword evidence="2" id="KW-1185">Reference proteome</keyword>
<protein>
    <submittedName>
        <fullName evidence="1">Uncharacterized protein</fullName>
    </submittedName>
</protein>
<reference evidence="2" key="1">
    <citation type="journal article" date="2019" name="Int. J. Syst. Evol. Microbiol.">
        <title>The Global Catalogue of Microorganisms (GCM) 10K type strain sequencing project: providing services to taxonomists for standard genome sequencing and annotation.</title>
        <authorList>
            <consortium name="The Broad Institute Genomics Platform"/>
            <consortium name="The Broad Institute Genome Sequencing Center for Infectious Disease"/>
            <person name="Wu L."/>
            <person name="Ma J."/>
        </authorList>
    </citation>
    <scope>NUCLEOTIDE SEQUENCE [LARGE SCALE GENOMIC DNA]</scope>
    <source>
        <strain evidence="2">CGMCC 1.15922</strain>
    </source>
</reference>
<gene>
    <name evidence="1" type="ORF">GCM10011501_34150</name>
</gene>
<sequence>MEIKATYNNIIRDTGIRLIFKSDKGIRPRLCMVALAKIYNVKNSVFIREKLSIF</sequence>
<evidence type="ECO:0000313" key="2">
    <source>
        <dbReference type="Proteomes" id="UP000626370"/>
    </source>
</evidence>